<dbReference type="OrthoDB" id="74575at2759"/>
<gene>
    <name evidence="2" type="ORF">CRE_08251</name>
</gene>
<accession>E3M3A3</accession>
<dbReference type="PROSITE" id="PS50848">
    <property type="entry name" value="START"/>
    <property type="match status" value="1"/>
</dbReference>
<dbReference type="GO" id="GO:0031902">
    <property type="term" value="C:late endosome membrane"/>
    <property type="evidence" value="ECO:0007669"/>
    <property type="project" value="TreeGrafter"/>
</dbReference>
<dbReference type="PANTHER" id="PTHR46121:SF3">
    <property type="entry name" value="STEROIDOGENIC ACUTE REGULATORY-LIKE PROTEIN 1"/>
    <property type="match status" value="1"/>
</dbReference>
<dbReference type="SUPFAM" id="SSF55961">
    <property type="entry name" value="Bet v1-like"/>
    <property type="match status" value="1"/>
</dbReference>
<dbReference type="GO" id="GO:0005789">
    <property type="term" value="C:endoplasmic reticulum membrane"/>
    <property type="evidence" value="ECO:0007669"/>
    <property type="project" value="TreeGrafter"/>
</dbReference>
<dbReference type="GeneID" id="9821282"/>
<evidence type="ECO:0000259" key="1">
    <source>
        <dbReference type="PROSITE" id="PS50848"/>
    </source>
</evidence>
<dbReference type="RefSeq" id="XP_003109456.2">
    <property type="nucleotide sequence ID" value="XM_003109408.2"/>
</dbReference>
<dbReference type="Pfam" id="PF01852">
    <property type="entry name" value="START"/>
    <property type="match status" value="1"/>
</dbReference>
<dbReference type="GO" id="GO:0005765">
    <property type="term" value="C:lysosomal membrane"/>
    <property type="evidence" value="ECO:0007669"/>
    <property type="project" value="TreeGrafter"/>
</dbReference>
<dbReference type="GO" id="GO:0099044">
    <property type="term" value="P:vesicle tethering to endoplasmic reticulum"/>
    <property type="evidence" value="ECO:0007669"/>
    <property type="project" value="TreeGrafter"/>
</dbReference>
<dbReference type="OMA" id="PTPSAWI"/>
<dbReference type="InParanoid" id="E3M3A3"/>
<name>E3M3A3_CAERE</name>
<evidence type="ECO:0000313" key="3">
    <source>
        <dbReference type="Proteomes" id="UP000008281"/>
    </source>
</evidence>
<dbReference type="KEGG" id="crq:GCK72_000698"/>
<dbReference type="PRINTS" id="PR00978">
    <property type="entry name" value="STARPROTEIN"/>
</dbReference>
<dbReference type="InterPro" id="IPR023393">
    <property type="entry name" value="START-like_dom_sf"/>
</dbReference>
<dbReference type="eggNOG" id="KOG3845">
    <property type="taxonomic scope" value="Eukaryota"/>
</dbReference>
<organism evidence="3">
    <name type="scientific">Caenorhabditis remanei</name>
    <name type="common">Caenorhabditis vulgaris</name>
    <dbReference type="NCBI Taxonomy" id="31234"/>
    <lineage>
        <taxon>Eukaryota</taxon>
        <taxon>Metazoa</taxon>
        <taxon>Ecdysozoa</taxon>
        <taxon>Nematoda</taxon>
        <taxon>Chromadorea</taxon>
        <taxon>Rhabditida</taxon>
        <taxon>Rhabditina</taxon>
        <taxon>Rhabditomorpha</taxon>
        <taxon>Rhabditoidea</taxon>
        <taxon>Rhabditidae</taxon>
        <taxon>Peloderinae</taxon>
        <taxon>Caenorhabditis</taxon>
    </lineage>
</organism>
<feature type="domain" description="START" evidence="1">
    <location>
        <begin position="51"/>
        <end position="234"/>
    </location>
</feature>
<dbReference type="PANTHER" id="PTHR46121">
    <property type="entry name" value="STEROIDOGENIC ACUTE REGULATORY PROTEIN-LIKE"/>
    <property type="match status" value="1"/>
</dbReference>
<dbReference type="EMBL" id="DS268423">
    <property type="protein sequence ID" value="EFO90821.1"/>
    <property type="molecule type" value="Genomic_DNA"/>
</dbReference>
<dbReference type="AlphaFoldDB" id="E3M3A3"/>
<keyword evidence="3" id="KW-1185">Reference proteome</keyword>
<sequence>MGDKTSLTIHGVTDTLKEEDKKYSDALKITGEVFAEVEAIFNDENYASRTGWFKDESNDDGDIVYAKDTRHGRMVTITTELPMPADFVIKETWEGMETLPEWNQNINFAGIIASPTPQFDIVTYGNNDVLVVSGREFVSARIWRKVDDGYILASRSVTVPSFKSKHKGKVRAHLHLAGARFRPNPANPETTLTDVVMLADLKGFLPKMIVNQVIGRVMLMDTVTNRRHFHDLKAKRDEKKD</sequence>
<dbReference type="STRING" id="31234.E3M3A3"/>
<dbReference type="InterPro" id="IPR051869">
    <property type="entry name" value="STARD3"/>
</dbReference>
<proteinExistence type="predicted"/>
<dbReference type="InterPro" id="IPR002913">
    <property type="entry name" value="START_lipid-bd_dom"/>
</dbReference>
<dbReference type="HOGENOM" id="CLU_093963_0_0_1"/>
<protein>
    <recommendedName>
        <fullName evidence="1">START domain-containing protein</fullName>
    </recommendedName>
</protein>
<dbReference type="Gene3D" id="3.30.530.20">
    <property type="match status" value="1"/>
</dbReference>
<dbReference type="FunCoup" id="E3M3A3">
    <property type="interactions" value="364"/>
</dbReference>
<dbReference type="InterPro" id="IPR000799">
    <property type="entry name" value="StAR-like"/>
</dbReference>
<dbReference type="SMART" id="SM00234">
    <property type="entry name" value="START"/>
    <property type="match status" value="1"/>
</dbReference>
<evidence type="ECO:0000313" key="2">
    <source>
        <dbReference type="EMBL" id="EFO90821.1"/>
    </source>
</evidence>
<dbReference type="GO" id="GO:0140284">
    <property type="term" value="C:endoplasmic reticulum-endosome membrane contact site"/>
    <property type="evidence" value="ECO:0007669"/>
    <property type="project" value="TreeGrafter"/>
</dbReference>
<dbReference type="CTD" id="9821282"/>
<dbReference type="GO" id="GO:0008289">
    <property type="term" value="F:lipid binding"/>
    <property type="evidence" value="ECO:0007669"/>
    <property type="project" value="InterPro"/>
</dbReference>
<reference evidence="2" key="1">
    <citation type="submission" date="2007-07" db="EMBL/GenBank/DDBJ databases">
        <title>PCAP assembly of the Caenorhabditis remanei genome.</title>
        <authorList>
            <consortium name="The Caenorhabditis remanei Sequencing Consortium"/>
            <person name="Wilson R.K."/>
        </authorList>
    </citation>
    <scope>NUCLEOTIDE SEQUENCE [LARGE SCALE GENOMIC DNA]</scope>
    <source>
        <strain evidence="2">PB4641</strain>
    </source>
</reference>
<dbReference type="Proteomes" id="UP000008281">
    <property type="component" value="Unassembled WGS sequence"/>
</dbReference>